<evidence type="ECO:0000256" key="4">
    <source>
        <dbReference type="ARBA" id="ARBA00010617"/>
    </source>
</evidence>
<evidence type="ECO:0000256" key="13">
    <source>
        <dbReference type="PIRSR" id="PIRSR602401-1"/>
    </source>
</evidence>
<dbReference type="PRINTS" id="PR00463">
    <property type="entry name" value="EP450I"/>
</dbReference>
<keyword evidence="16" id="KW-1185">Reference proteome</keyword>
<dbReference type="FunFam" id="1.10.630.10:FF:000042">
    <property type="entry name" value="Cytochrome P450"/>
    <property type="match status" value="1"/>
</dbReference>
<keyword evidence="11 14" id="KW-0503">Monooxygenase</keyword>
<evidence type="ECO:0000256" key="9">
    <source>
        <dbReference type="ARBA" id="ARBA00023002"/>
    </source>
</evidence>
<keyword evidence="8" id="KW-0492">Microsome</keyword>
<dbReference type="GO" id="GO:0020037">
    <property type="term" value="F:heme binding"/>
    <property type="evidence" value="ECO:0007669"/>
    <property type="project" value="InterPro"/>
</dbReference>
<keyword evidence="5 13" id="KW-0349">Heme</keyword>
<evidence type="ECO:0000256" key="7">
    <source>
        <dbReference type="ARBA" id="ARBA00022824"/>
    </source>
</evidence>
<keyword evidence="6 13" id="KW-0479">Metal-binding</keyword>
<evidence type="ECO:0000256" key="1">
    <source>
        <dbReference type="ARBA" id="ARBA00001971"/>
    </source>
</evidence>
<evidence type="ECO:0000256" key="8">
    <source>
        <dbReference type="ARBA" id="ARBA00022848"/>
    </source>
</evidence>
<dbReference type="PANTHER" id="PTHR24292">
    <property type="entry name" value="CYTOCHROME P450"/>
    <property type="match status" value="1"/>
</dbReference>
<evidence type="ECO:0000256" key="10">
    <source>
        <dbReference type="ARBA" id="ARBA00023004"/>
    </source>
</evidence>
<dbReference type="GO" id="GO:0016705">
    <property type="term" value="F:oxidoreductase activity, acting on paired donors, with incorporation or reduction of molecular oxygen"/>
    <property type="evidence" value="ECO:0007669"/>
    <property type="project" value="InterPro"/>
</dbReference>
<dbReference type="Gene3D" id="1.10.630.10">
    <property type="entry name" value="Cytochrome P450"/>
    <property type="match status" value="1"/>
</dbReference>
<dbReference type="KEGG" id="scac:106090412"/>
<keyword evidence="7" id="KW-0256">Endoplasmic reticulum</keyword>
<comment type="cofactor">
    <cofactor evidence="1 13">
        <name>heme</name>
        <dbReference type="ChEBI" id="CHEBI:30413"/>
    </cofactor>
</comment>
<keyword evidence="10 13" id="KW-0408">Iron</keyword>
<evidence type="ECO:0000256" key="5">
    <source>
        <dbReference type="ARBA" id="ARBA00022617"/>
    </source>
</evidence>
<dbReference type="EnsemblMetazoa" id="SCAU010276-RA">
    <property type="protein sequence ID" value="SCAU010276-PA"/>
    <property type="gene ID" value="SCAU010276"/>
</dbReference>
<evidence type="ECO:0000313" key="16">
    <source>
        <dbReference type="Proteomes" id="UP000095300"/>
    </source>
</evidence>
<protein>
    <recommendedName>
        <fullName evidence="17">Cytochrome P450</fullName>
    </recommendedName>
</protein>
<sequence length="500" mass="58262">MVWILTFALLLSTTLVVIFLRYSQRQKFWKRQNVETIGVLEFIQKVKKDHLFLVVDKIYQELCAEDKPCKVVESLLNTTVILQDQNAIKEVLTSQFENFPDRGFYINHRDPLLVNLARFHYDIWKAMRLKLTPAFSPAKMKYIFPTMAEVGDHFVQVLQQQIFRGEDIVDMHDICKRFSMDVIGTVAFGIECNSLKNPQAEFKLQGEKALLQHFRTFWDQFAEKYSWLMHFINFKYHSQDSIRFFTHIVQETLTYREKENIKRNDFMDLLIECRNVEAENKNEKPHMSLEMMVGQVFIFFVGGYESTAAALSQALFELSRNTEIQDKARQEVMQVKSEHGDKITHDSLKSLKYIQQIVQETLRKYPIVPALLRYCRHTTTLNSSTGSITLPKDTTVMIPVYSIHNNPDFYPNPQAFFPERFDEAAEAERPPHTFLTFGDGPRNCIAAGFGKMELLFGLATLLSKFRFSVSAKTPQEVEFKKNVRYIASVENGIYLKVEIL</sequence>
<organism evidence="15 16">
    <name type="scientific">Stomoxys calcitrans</name>
    <name type="common">Stable fly</name>
    <name type="synonym">Conops calcitrans</name>
    <dbReference type="NCBI Taxonomy" id="35570"/>
    <lineage>
        <taxon>Eukaryota</taxon>
        <taxon>Metazoa</taxon>
        <taxon>Ecdysozoa</taxon>
        <taxon>Arthropoda</taxon>
        <taxon>Hexapoda</taxon>
        <taxon>Insecta</taxon>
        <taxon>Pterygota</taxon>
        <taxon>Neoptera</taxon>
        <taxon>Endopterygota</taxon>
        <taxon>Diptera</taxon>
        <taxon>Brachycera</taxon>
        <taxon>Muscomorpha</taxon>
        <taxon>Muscoidea</taxon>
        <taxon>Muscidae</taxon>
        <taxon>Stomoxys</taxon>
    </lineage>
</organism>
<accession>A0A1I8PQW7</accession>
<evidence type="ECO:0008006" key="17">
    <source>
        <dbReference type="Google" id="ProtNLM"/>
    </source>
</evidence>
<evidence type="ECO:0000256" key="11">
    <source>
        <dbReference type="ARBA" id="ARBA00023033"/>
    </source>
</evidence>
<dbReference type="STRING" id="35570.A0A1I8PQW7"/>
<dbReference type="OrthoDB" id="1470350at2759"/>
<dbReference type="Proteomes" id="UP000095300">
    <property type="component" value="Unassembled WGS sequence"/>
</dbReference>
<dbReference type="InterPro" id="IPR001128">
    <property type="entry name" value="Cyt_P450"/>
</dbReference>
<dbReference type="InterPro" id="IPR036396">
    <property type="entry name" value="Cyt_P450_sf"/>
</dbReference>
<evidence type="ECO:0000256" key="12">
    <source>
        <dbReference type="ARBA" id="ARBA00023136"/>
    </source>
</evidence>
<dbReference type="InterPro" id="IPR017972">
    <property type="entry name" value="Cyt_P450_CS"/>
</dbReference>
<reference evidence="15" key="1">
    <citation type="submission" date="2020-05" db="UniProtKB">
        <authorList>
            <consortium name="EnsemblMetazoa"/>
        </authorList>
    </citation>
    <scope>IDENTIFICATION</scope>
    <source>
        <strain evidence="15">USDA</strain>
    </source>
</reference>
<dbReference type="VEuPathDB" id="VectorBase:SCAU010276"/>
<dbReference type="AlphaFoldDB" id="A0A1I8PQW7"/>
<evidence type="ECO:0000256" key="2">
    <source>
        <dbReference type="ARBA" id="ARBA00004174"/>
    </source>
</evidence>
<evidence type="ECO:0000256" key="14">
    <source>
        <dbReference type="RuleBase" id="RU000461"/>
    </source>
</evidence>
<name>A0A1I8PQW7_STOCA</name>
<evidence type="ECO:0000313" key="15">
    <source>
        <dbReference type="EnsemblMetazoa" id="SCAU010276-PA"/>
    </source>
</evidence>
<evidence type="ECO:0000256" key="3">
    <source>
        <dbReference type="ARBA" id="ARBA00004406"/>
    </source>
</evidence>
<dbReference type="PANTHER" id="PTHR24292:SF104">
    <property type="entry name" value="CYTOCHROME P450 308A1-RELATED"/>
    <property type="match status" value="1"/>
</dbReference>
<dbReference type="SUPFAM" id="SSF48264">
    <property type="entry name" value="Cytochrome P450"/>
    <property type="match status" value="1"/>
</dbReference>
<keyword evidence="9 14" id="KW-0560">Oxidoreductase</keyword>
<evidence type="ECO:0000256" key="6">
    <source>
        <dbReference type="ARBA" id="ARBA00022723"/>
    </source>
</evidence>
<gene>
    <name evidence="15" type="primary">106090412</name>
</gene>
<dbReference type="PROSITE" id="PS00086">
    <property type="entry name" value="CYTOCHROME_P450"/>
    <property type="match status" value="1"/>
</dbReference>
<comment type="subcellular location">
    <subcellularLocation>
        <location evidence="3">Endoplasmic reticulum membrane</location>
        <topology evidence="3">Peripheral membrane protein</topology>
    </subcellularLocation>
    <subcellularLocation>
        <location evidence="2">Microsome membrane</location>
        <topology evidence="2">Peripheral membrane protein</topology>
    </subcellularLocation>
</comment>
<dbReference type="Pfam" id="PF00067">
    <property type="entry name" value="p450"/>
    <property type="match status" value="1"/>
</dbReference>
<proteinExistence type="inferred from homology"/>
<dbReference type="InterPro" id="IPR002401">
    <property type="entry name" value="Cyt_P450_E_grp-I"/>
</dbReference>
<dbReference type="CDD" id="cd11056">
    <property type="entry name" value="CYP6-like"/>
    <property type="match status" value="1"/>
</dbReference>
<dbReference type="GO" id="GO:0005506">
    <property type="term" value="F:iron ion binding"/>
    <property type="evidence" value="ECO:0007669"/>
    <property type="project" value="InterPro"/>
</dbReference>
<keyword evidence="12" id="KW-0472">Membrane</keyword>
<dbReference type="InterPro" id="IPR050476">
    <property type="entry name" value="Insect_CytP450_Detox"/>
</dbReference>
<feature type="binding site" description="axial binding residue" evidence="13">
    <location>
        <position position="444"/>
    </location>
    <ligand>
        <name>heme</name>
        <dbReference type="ChEBI" id="CHEBI:30413"/>
    </ligand>
    <ligandPart>
        <name>Fe</name>
        <dbReference type="ChEBI" id="CHEBI:18248"/>
    </ligandPart>
</feature>
<dbReference type="GO" id="GO:0004497">
    <property type="term" value="F:monooxygenase activity"/>
    <property type="evidence" value="ECO:0007669"/>
    <property type="project" value="UniProtKB-KW"/>
</dbReference>
<dbReference type="GO" id="GO:0005789">
    <property type="term" value="C:endoplasmic reticulum membrane"/>
    <property type="evidence" value="ECO:0007669"/>
    <property type="project" value="UniProtKB-SubCell"/>
</dbReference>
<dbReference type="PRINTS" id="PR00385">
    <property type="entry name" value="P450"/>
</dbReference>
<comment type="similarity">
    <text evidence="4 14">Belongs to the cytochrome P450 family.</text>
</comment>